<accession>A0ABV9Q040</accession>
<gene>
    <name evidence="7" type="ORF">ACFO8Q_01265</name>
</gene>
<dbReference type="RefSeq" id="WP_380023688.1">
    <property type="nucleotide sequence ID" value="NZ_JBHSHC010000010.1"/>
</dbReference>
<organism evidence="7 8">
    <name type="scientific">Effusibacillus consociatus</name>
    <dbReference type="NCBI Taxonomy" id="1117041"/>
    <lineage>
        <taxon>Bacteria</taxon>
        <taxon>Bacillati</taxon>
        <taxon>Bacillota</taxon>
        <taxon>Bacilli</taxon>
        <taxon>Bacillales</taxon>
        <taxon>Alicyclobacillaceae</taxon>
        <taxon>Effusibacillus</taxon>
    </lineage>
</organism>
<keyword evidence="5 6" id="KW-0472">Membrane</keyword>
<dbReference type="PANTHER" id="PTHR35791">
    <property type="entry name" value="UPF0754 MEMBRANE PROTEIN YHEB"/>
    <property type="match status" value="1"/>
</dbReference>
<proteinExistence type="inferred from homology"/>
<dbReference type="Pfam" id="PF04286">
    <property type="entry name" value="DUF445"/>
    <property type="match status" value="1"/>
</dbReference>
<comment type="subcellular location">
    <subcellularLocation>
        <location evidence="1">Endomembrane system</location>
    </subcellularLocation>
</comment>
<comment type="similarity">
    <text evidence="2">Belongs to the UPF0754 family.</text>
</comment>
<protein>
    <submittedName>
        <fullName evidence="7">DUF445 family protein</fullName>
    </submittedName>
</protein>
<feature type="transmembrane region" description="Helical" evidence="6">
    <location>
        <begin position="342"/>
        <end position="364"/>
    </location>
</feature>
<evidence type="ECO:0000313" key="7">
    <source>
        <dbReference type="EMBL" id="MFC4766032.1"/>
    </source>
</evidence>
<evidence type="ECO:0000256" key="3">
    <source>
        <dbReference type="ARBA" id="ARBA00022692"/>
    </source>
</evidence>
<dbReference type="InterPro" id="IPR007383">
    <property type="entry name" value="DUF445"/>
</dbReference>
<dbReference type="Proteomes" id="UP001596002">
    <property type="component" value="Unassembled WGS sequence"/>
</dbReference>
<comment type="caution">
    <text evidence="7">The sequence shown here is derived from an EMBL/GenBank/DDBJ whole genome shotgun (WGS) entry which is preliminary data.</text>
</comment>
<keyword evidence="8" id="KW-1185">Reference proteome</keyword>
<evidence type="ECO:0000256" key="6">
    <source>
        <dbReference type="SAM" id="Phobius"/>
    </source>
</evidence>
<dbReference type="EMBL" id="JBHSHC010000010">
    <property type="protein sequence ID" value="MFC4766032.1"/>
    <property type="molecule type" value="Genomic_DNA"/>
</dbReference>
<keyword evidence="4 6" id="KW-1133">Transmembrane helix</keyword>
<reference evidence="8" key="1">
    <citation type="journal article" date="2019" name="Int. J. Syst. Evol. Microbiol.">
        <title>The Global Catalogue of Microorganisms (GCM) 10K type strain sequencing project: providing services to taxonomists for standard genome sequencing and annotation.</title>
        <authorList>
            <consortium name="The Broad Institute Genomics Platform"/>
            <consortium name="The Broad Institute Genome Sequencing Center for Infectious Disease"/>
            <person name="Wu L."/>
            <person name="Ma J."/>
        </authorList>
    </citation>
    <scope>NUCLEOTIDE SEQUENCE [LARGE SCALE GENOMIC DNA]</scope>
    <source>
        <strain evidence="8">WYCCWR 12678</strain>
    </source>
</reference>
<evidence type="ECO:0000313" key="8">
    <source>
        <dbReference type="Proteomes" id="UP001596002"/>
    </source>
</evidence>
<name>A0ABV9Q040_9BACL</name>
<evidence type="ECO:0000256" key="5">
    <source>
        <dbReference type="ARBA" id="ARBA00023136"/>
    </source>
</evidence>
<evidence type="ECO:0000256" key="2">
    <source>
        <dbReference type="ARBA" id="ARBA00008053"/>
    </source>
</evidence>
<dbReference type="PANTHER" id="PTHR35791:SF1">
    <property type="entry name" value="UPF0754 MEMBRANE PROTEIN YHEB"/>
    <property type="match status" value="1"/>
</dbReference>
<feature type="transmembrane region" description="Helical" evidence="6">
    <location>
        <begin position="6"/>
        <end position="27"/>
    </location>
</feature>
<evidence type="ECO:0000256" key="1">
    <source>
        <dbReference type="ARBA" id="ARBA00004308"/>
    </source>
</evidence>
<evidence type="ECO:0000256" key="4">
    <source>
        <dbReference type="ARBA" id="ARBA00022989"/>
    </source>
</evidence>
<sequence>MTALIVSVTVGALIGWGTNLIAILMLFRPWQEHRLFGVKVPLTPGLIPKRQPEIAQKLGEIVEEHLLTEEGIIASLNRPEWLEEMRSRILEQTEAVLADERTIGHLLAKLTGRTVEELFQDFEKWARTAYETTVLPQLCRKKLEDLLPSSLRASITMRVDKLAGLLLEKTQDWIDSPDGRRFLADTIQQRLLDGGMLGKMAVMFVKEDKLVEELIPQVKKMLESPATFRFLQEKLQSEWQFLLERNVGDVASGFAEAADVGQLAQKLIDFDLYELFLKNRSRMVEFLEDFLMRMKRSAAAWVTPVLRVFGIRRIVEEQVASFSLLKLEKLIIGVVKKELQMITWLGALLGGLIGLIQALLIMGWQ</sequence>
<keyword evidence="3 6" id="KW-0812">Transmembrane</keyword>